<proteinExistence type="predicted"/>
<comment type="caution">
    <text evidence="1">The sequence shown here is derived from an EMBL/GenBank/DDBJ whole genome shotgun (WGS) entry which is preliminary data.</text>
</comment>
<organism evidence="1 2">
    <name type="scientific">Trifolium medium</name>
    <dbReference type="NCBI Taxonomy" id="97028"/>
    <lineage>
        <taxon>Eukaryota</taxon>
        <taxon>Viridiplantae</taxon>
        <taxon>Streptophyta</taxon>
        <taxon>Embryophyta</taxon>
        <taxon>Tracheophyta</taxon>
        <taxon>Spermatophyta</taxon>
        <taxon>Magnoliopsida</taxon>
        <taxon>eudicotyledons</taxon>
        <taxon>Gunneridae</taxon>
        <taxon>Pentapetalae</taxon>
        <taxon>rosids</taxon>
        <taxon>fabids</taxon>
        <taxon>Fabales</taxon>
        <taxon>Fabaceae</taxon>
        <taxon>Papilionoideae</taxon>
        <taxon>50 kb inversion clade</taxon>
        <taxon>NPAAA clade</taxon>
        <taxon>Hologalegina</taxon>
        <taxon>IRL clade</taxon>
        <taxon>Trifolieae</taxon>
        <taxon>Trifolium</taxon>
    </lineage>
</organism>
<keyword evidence="2" id="KW-1185">Reference proteome</keyword>
<name>A0A392VJ74_9FABA</name>
<evidence type="ECO:0000313" key="1">
    <source>
        <dbReference type="EMBL" id="MCI86430.1"/>
    </source>
</evidence>
<dbReference type="EMBL" id="LXQA011140332">
    <property type="protein sequence ID" value="MCI86430.1"/>
    <property type="molecule type" value="Genomic_DNA"/>
</dbReference>
<evidence type="ECO:0000313" key="2">
    <source>
        <dbReference type="Proteomes" id="UP000265520"/>
    </source>
</evidence>
<accession>A0A392VJ74</accession>
<dbReference type="AlphaFoldDB" id="A0A392VJ74"/>
<sequence>FTDLDSPPLPSYICINVPD</sequence>
<feature type="non-terminal residue" evidence="1">
    <location>
        <position position="1"/>
    </location>
</feature>
<reference evidence="1 2" key="1">
    <citation type="journal article" date="2018" name="Front. Plant Sci.">
        <title>Red Clover (Trifolium pratense) and Zigzag Clover (T. medium) - A Picture of Genomic Similarities and Differences.</title>
        <authorList>
            <person name="Dluhosova J."/>
            <person name="Istvanek J."/>
            <person name="Nedelnik J."/>
            <person name="Repkova J."/>
        </authorList>
    </citation>
    <scope>NUCLEOTIDE SEQUENCE [LARGE SCALE GENOMIC DNA]</scope>
    <source>
        <strain evidence="2">cv. 10/8</strain>
        <tissue evidence="1">Leaf</tissue>
    </source>
</reference>
<dbReference type="Proteomes" id="UP000265520">
    <property type="component" value="Unassembled WGS sequence"/>
</dbReference>
<protein>
    <submittedName>
        <fullName evidence="1">Uncharacterized protein</fullName>
    </submittedName>
</protein>